<dbReference type="InterPro" id="IPR007137">
    <property type="entry name" value="DUF348"/>
</dbReference>
<feature type="compositionally biased region" description="Low complexity" evidence="4">
    <location>
        <begin position="278"/>
        <end position="297"/>
    </location>
</feature>
<dbReference type="InterPro" id="IPR023346">
    <property type="entry name" value="Lysozyme-like_dom_sf"/>
</dbReference>
<organism evidence="6 7">
    <name type="scientific">Nostocoides japonicum T1-X7</name>
    <dbReference type="NCBI Taxonomy" id="1194083"/>
    <lineage>
        <taxon>Bacteria</taxon>
        <taxon>Bacillati</taxon>
        <taxon>Actinomycetota</taxon>
        <taxon>Actinomycetes</taxon>
        <taxon>Micrococcales</taxon>
        <taxon>Intrasporangiaceae</taxon>
        <taxon>Nostocoides</taxon>
    </lineage>
</organism>
<dbReference type="SMART" id="SM01208">
    <property type="entry name" value="G5"/>
    <property type="match status" value="1"/>
</dbReference>
<gene>
    <name evidence="6" type="ORF">BN12_2270005</name>
</gene>
<dbReference type="InterPro" id="IPR011098">
    <property type="entry name" value="G5_dom"/>
</dbReference>
<dbReference type="PROSITE" id="PS51109">
    <property type="entry name" value="G5"/>
    <property type="match status" value="1"/>
</dbReference>
<dbReference type="Gene3D" id="2.20.230.10">
    <property type="entry name" value="Resuscitation-promoting factor rpfb"/>
    <property type="match status" value="1"/>
</dbReference>
<dbReference type="InterPro" id="IPR010618">
    <property type="entry name" value="RPF"/>
</dbReference>
<dbReference type="Pfam" id="PF06737">
    <property type="entry name" value="Transglycosylas"/>
    <property type="match status" value="1"/>
</dbReference>
<dbReference type="OrthoDB" id="1404170at2"/>
<dbReference type="Gene3D" id="1.10.530.10">
    <property type="match status" value="1"/>
</dbReference>
<dbReference type="SUPFAM" id="SSF53955">
    <property type="entry name" value="Lysozyme-like"/>
    <property type="match status" value="1"/>
</dbReference>
<dbReference type="EMBL" id="CAJB01000143">
    <property type="protein sequence ID" value="CCH77815.1"/>
    <property type="molecule type" value="Genomic_DNA"/>
</dbReference>
<evidence type="ECO:0000256" key="2">
    <source>
        <dbReference type="ARBA" id="ARBA00022729"/>
    </source>
</evidence>
<proteinExistence type="inferred from homology"/>
<evidence type="ECO:0000259" key="5">
    <source>
        <dbReference type="PROSITE" id="PS51109"/>
    </source>
</evidence>
<dbReference type="RefSeq" id="WP_048554758.1">
    <property type="nucleotide sequence ID" value="NZ_HF570958.1"/>
</dbReference>
<sequence length="386" mass="40170">MISRPLRRVAQGAAVVTVVAGAIGVSQFDKTVTLSVDGKSTTAHVFASTVGDVLAKEDIKVGPHDVVAPSLASDVKDGDRIVVRYGRKLTVTVDGKTTTYWTTATTVEAALREIGLRDVDGAQLSASRSQILGRAGLAMTVSSPKEVTLTLGKKTTTSTTTAGDVAQFIAEKGILIDGDDIVKPGLTTPISANLKIVIHRVDKKQVVKTQSIGYSTVHKSTSSLYKGQSKTQTAGVTGSSRVTYQVVWVDGKKTSTKAVKTQVVRKARSAVVLVGTKSRPAPSYSSSSSSSSSSRSAGNTSGAGINLANAGMWDRIAQCESGGNWSINTGNGYYGGLQFDYGSWLANGGADFAPRADLASRAEQITVANRYYAKAGLGPWGCAGAA</sequence>
<comment type="similarity">
    <text evidence="1">Belongs to the transglycosylase family. Rpf subfamily.</text>
</comment>
<protein>
    <recommendedName>
        <fullName evidence="5">G5 domain-containing protein</fullName>
    </recommendedName>
</protein>
<keyword evidence="7" id="KW-1185">Reference proteome</keyword>
<name>A0A077M0S7_9MICO</name>
<feature type="domain" description="G5" evidence="5">
    <location>
        <begin position="198"/>
        <end position="278"/>
    </location>
</feature>
<dbReference type="Pfam" id="PF03990">
    <property type="entry name" value="DUF348"/>
    <property type="match status" value="3"/>
</dbReference>
<comment type="caution">
    <text evidence="6">The sequence shown here is derived from an EMBL/GenBank/DDBJ whole genome shotgun (WGS) entry which is preliminary data.</text>
</comment>
<accession>A0A077M0S7</accession>
<dbReference type="Pfam" id="PF07501">
    <property type="entry name" value="G5"/>
    <property type="match status" value="1"/>
</dbReference>
<evidence type="ECO:0000256" key="3">
    <source>
        <dbReference type="ARBA" id="ARBA00022801"/>
    </source>
</evidence>
<dbReference type="GO" id="GO:0016787">
    <property type="term" value="F:hydrolase activity"/>
    <property type="evidence" value="ECO:0007669"/>
    <property type="project" value="UniProtKB-KW"/>
</dbReference>
<evidence type="ECO:0000256" key="4">
    <source>
        <dbReference type="SAM" id="MobiDB-lite"/>
    </source>
</evidence>
<dbReference type="STRING" id="1194083.BN12_2270005"/>
<dbReference type="Proteomes" id="UP000035721">
    <property type="component" value="Unassembled WGS sequence"/>
</dbReference>
<dbReference type="AlphaFoldDB" id="A0A077M0S7"/>
<keyword evidence="3" id="KW-0378">Hydrolase</keyword>
<keyword evidence="2" id="KW-0732">Signal</keyword>
<evidence type="ECO:0000313" key="6">
    <source>
        <dbReference type="EMBL" id="CCH77815.1"/>
    </source>
</evidence>
<reference evidence="6 7" key="1">
    <citation type="journal article" date="2013" name="ISME J.">
        <title>A metabolic model for members of the genus Tetrasphaera involved in enhanced biological phosphorus removal.</title>
        <authorList>
            <person name="Kristiansen R."/>
            <person name="Nguyen H.T.T."/>
            <person name="Saunders A.M."/>
            <person name="Nielsen J.L."/>
            <person name="Wimmer R."/>
            <person name="Le V.Q."/>
            <person name="McIlroy S.J."/>
            <person name="Petrovski S."/>
            <person name="Seviour R.J."/>
            <person name="Calteau A."/>
            <person name="Nielsen K.L."/>
            <person name="Nielsen P.H."/>
        </authorList>
    </citation>
    <scope>NUCLEOTIDE SEQUENCE [LARGE SCALE GENOMIC DNA]</scope>
    <source>
        <strain evidence="6 7">T1-X7</strain>
    </source>
</reference>
<evidence type="ECO:0000313" key="7">
    <source>
        <dbReference type="Proteomes" id="UP000035721"/>
    </source>
</evidence>
<dbReference type="CDD" id="cd13925">
    <property type="entry name" value="RPF"/>
    <property type="match status" value="1"/>
</dbReference>
<feature type="region of interest" description="Disordered" evidence="4">
    <location>
        <begin position="278"/>
        <end position="300"/>
    </location>
</feature>
<evidence type="ECO:0000256" key="1">
    <source>
        <dbReference type="ARBA" id="ARBA00010830"/>
    </source>
</evidence>